<dbReference type="Proteomes" id="UP000887229">
    <property type="component" value="Unassembled WGS sequence"/>
</dbReference>
<comment type="caution">
    <text evidence="2">The sequence shown here is derived from an EMBL/GenBank/DDBJ whole genome shotgun (WGS) entry which is preliminary data.</text>
</comment>
<dbReference type="AlphaFoldDB" id="A0A9P7ZDE2"/>
<dbReference type="EMBL" id="MU251297">
    <property type="protein sequence ID" value="KAG9249632.1"/>
    <property type="molecule type" value="Genomic_DNA"/>
</dbReference>
<dbReference type="OrthoDB" id="5242192at2759"/>
<proteinExistence type="predicted"/>
<evidence type="ECO:0000313" key="3">
    <source>
        <dbReference type="Proteomes" id="UP000887229"/>
    </source>
</evidence>
<dbReference type="RefSeq" id="XP_046113556.1">
    <property type="nucleotide sequence ID" value="XM_046261779.1"/>
</dbReference>
<organism evidence="2 3">
    <name type="scientific">Emericellopsis atlantica</name>
    <dbReference type="NCBI Taxonomy" id="2614577"/>
    <lineage>
        <taxon>Eukaryota</taxon>
        <taxon>Fungi</taxon>
        <taxon>Dikarya</taxon>
        <taxon>Ascomycota</taxon>
        <taxon>Pezizomycotina</taxon>
        <taxon>Sordariomycetes</taxon>
        <taxon>Hypocreomycetidae</taxon>
        <taxon>Hypocreales</taxon>
        <taxon>Bionectriaceae</taxon>
        <taxon>Emericellopsis</taxon>
    </lineage>
</organism>
<sequence length="412" mass="45627">MPTSVRQLASAAHVDEETVQAYLELLRAQSTRHADIASTRSLNEGPIDIRNEGLEQPVIIPCQDGTAWAFAVAYPDCVHWYDSRPNASIPNLATTPRPIVANWTGPKVSQDRVDDAGVLALIGIRQIHQGAPHMSQECANELVSSFRARLIAELTCGELEPSAEAFAAMAPAEAERVAPPIHTESSSPVRPLSAGTRVQPGRDDRRTILGHLCEAVLSYRAIQGSDQLSLAMLWQSVKRGATGSTFHKRLNCVRFCERMDALDDAQAVGSAMRYPVDRQSLLEMRDMQTQCQFWRDVCDLRLAWGPDKFVLLLAIPRIPSIRRLTASRKQQILTGLRARLDDSADSLQHWLQQSQRLCRAVVTGALPADNLMIDIYGLKKPQNVSDSDYEMYTSGDPRAKRALPRRGTARST</sequence>
<gene>
    <name evidence="2" type="ORF">F5Z01DRAFT_631334</name>
</gene>
<keyword evidence="3" id="KW-1185">Reference proteome</keyword>
<reference evidence="2" key="1">
    <citation type="journal article" date="2021" name="IMA Fungus">
        <title>Genomic characterization of three marine fungi, including Emericellopsis atlantica sp. nov. with signatures of a generalist lifestyle and marine biomass degradation.</title>
        <authorList>
            <person name="Hagestad O.C."/>
            <person name="Hou L."/>
            <person name="Andersen J.H."/>
            <person name="Hansen E.H."/>
            <person name="Altermark B."/>
            <person name="Li C."/>
            <person name="Kuhnert E."/>
            <person name="Cox R.J."/>
            <person name="Crous P.W."/>
            <person name="Spatafora J.W."/>
            <person name="Lail K."/>
            <person name="Amirebrahimi M."/>
            <person name="Lipzen A."/>
            <person name="Pangilinan J."/>
            <person name="Andreopoulos W."/>
            <person name="Hayes R.D."/>
            <person name="Ng V."/>
            <person name="Grigoriev I.V."/>
            <person name="Jackson S.A."/>
            <person name="Sutton T.D.S."/>
            <person name="Dobson A.D.W."/>
            <person name="Rama T."/>
        </authorList>
    </citation>
    <scope>NUCLEOTIDE SEQUENCE</scope>
    <source>
        <strain evidence="2">TS7</strain>
    </source>
</reference>
<accession>A0A9P7ZDE2</accession>
<evidence type="ECO:0000256" key="1">
    <source>
        <dbReference type="SAM" id="MobiDB-lite"/>
    </source>
</evidence>
<feature type="compositionally biased region" description="Basic residues" evidence="1">
    <location>
        <begin position="400"/>
        <end position="412"/>
    </location>
</feature>
<evidence type="ECO:0000313" key="2">
    <source>
        <dbReference type="EMBL" id="KAG9249632.1"/>
    </source>
</evidence>
<dbReference type="GeneID" id="70292682"/>
<name>A0A9P7ZDE2_9HYPO</name>
<feature type="region of interest" description="Disordered" evidence="1">
    <location>
        <begin position="388"/>
        <end position="412"/>
    </location>
</feature>
<feature type="region of interest" description="Disordered" evidence="1">
    <location>
        <begin position="181"/>
        <end position="201"/>
    </location>
</feature>
<protein>
    <submittedName>
        <fullName evidence="2">Uncharacterized protein</fullName>
    </submittedName>
</protein>